<dbReference type="SUPFAM" id="SSF50156">
    <property type="entry name" value="PDZ domain-like"/>
    <property type="match status" value="1"/>
</dbReference>
<dbReference type="Gene3D" id="2.30.42.10">
    <property type="match status" value="1"/>
</dbReference>
<comment type="caution">
    <text evidence="2">The sequence shown here is derived from an EMBL/GenBank/DDBJ whole genome shotgun (WGS) entry which is preliminary data.</text>
</comment>
<proteinExistence type="predicted"/>
<dbReference type="InterPro" id="IPR001478">
    <property type="entry name" value="PDZ"/>
</dbReference>
<evidence type="ECO:0000313" key="2">
    <source>
        <dbReference type="EMBL" id="OPZ89326.1"/>
    </source>
</evidence>
<name>A0A1V5M841_UNCT6</name>
<dbReference type="Pfam" id="PF13180">
    <property type="entry name" value="PDZ_2"/>
    <property type="match status" value="1"/>
</dbReference>
<dbReference type="EMBL" id="MWAK01000381">
    <property type="protein sequence ID" value="OPZ89326.1"/>
    <property type="molecule type" value="Genomic_DNA"/>
</dbReference>
<dbReference type="Proteomes" id="UP000485484">
    <property type="component" value="Unassembled WGS sequence"/>
</dbReference>
<organism evidence="2">
    <name type="scientific">candidate division TA06 bacterium ADurb.Bin417</name>
    <dbReference type="NCBI Taxonomy" id="1852828"/>
    <lineage>
        <taxon>Bacteria</taxon>
        <taxon>Bacteria division TA06</taxon>
    </lineage>
</organism>
<reference evidence="2" key="1">
    <citation type="submission" date="2017-02" db="EMBL/GenBank/DDBJ databases">
        <title>Delving into the versatile metabolic prowess of the omnipresent phylum Bacteroidetes.</title>
        <authorList>
            <person name="Nobu M.K."/>
            <person name="Mei R."/>
            <person name="Narihiro T."/>
            <person name="Kuroda K."/>
            <person name="Liu W.-T."/>
        </authorList>
    </citation>
    <scope>NUCLEOTIDE SEQUENCE</scope>
    <source>
        <strain evidence="2">ADurb.Bin417</strain>
    </source>
</reference>
<evidence type="ECO:0000259" key="1">
    <source>
        <dbReference type="Pfam" id="PF13180"/>
    </source>
</evidence>
<accession>A0A1V5M841</accession>
<dbReference type="AlphaFoldDB" id="A0A1V5M841"/>
<gene>
    <name evidence="2" type="ORF">BWY73_01525</name>
</gene>
<protein>
    <recommendedName>
        <fullName evidence="1">PDZ domain-containing protein</fullName>
    </recommendedName>
</protein>
<dbReference type="InterPro" id="IPR036034">
    <property type="entry name" value="PDZ_sf"/>
</dbReference>
<feature type="domain" description="PDZ" evidence="1">
    <location>
        <begin position="126"/>
        <end position="191"/>
    </location>
</feature>
<sequence length="194" mass="20629">MIENRQARTEQVYPEGESIAEVRILKIVKNKVILIDAENKETVLTLVAEAAGALTSSSGTAGLEKSPAKPAPPTVITINPAEAGGPAFNSAYTVSLSEITQNVSASEELKQVRIAPVVNGGKVAGYQVNNLPANSIAFRYGLRNGDVVSRVNGIQLENMSRLAFIYSTIRPGSPVSVEILRKGQPVTLNFNVTP</sequence>